<protein>
    <recommendedName>
        <fullName evidence="2">HTH cro/C1-type domain-containing protein</fullName>
    </recommendedName>
</protein>
<gene>
    <name evidence="1" type="ORF">SAVMC3_13160</name>
</gene>
<evidence type="ECO:0000313" key="1">
    <source>
        <dbReference type="EMBL" id="BBJ48687.1"/>
    </source>
</evidence>
<name>A0A499VQN6_STRAX</name>
<dbReference type="CDD" id="cd00093">
    <property type="entry name" value="HTH_XRE"/>
    <property type="match status" value="1"/>
</dbReference>
<organism evidence="1">
    <name type="scientific">Streptomyces avermitilis</name>
    <dbReference type="NCBI Taxonomy" id="33903"/>
    <lineage>
        <taxon>Bacteria</taxon>
        <taxon>Bacillati</taxon>
        <taxon>Actinomycetota</taxon>
        <taxon>Actinomycetes</taxon>
        <taxon>Kitasatosporales</taxon>
        <taxon>Streptomycetaceae</taxon>
        <taxon>Streptomyces</taxon>
    </lineage>
</organism>
<reference evidence="1" key="1">
    <citation type="submission" date="2019-04" db="EMBL/GenBank/DDBJ databases">
        <title>Draft genome sequences of Streptomyces avermitilis MC3.</title>
        <authorList>
            <person name="Komaki H."/>
            <person name="Tamura T."/>
            <person name="Hosoyama A."/>
        </authorList>
    </citation>
    <scope>NUCLEOTIDE SEQUENCE</scope>
    <source>
        <strain evidence="1">MC3</strain>
    </source>
</reference>
<dbReference type="Pfam" id="PF13560">
    <property type="entry name" value="HTH_31"/>
    <property type="match status" value="1"/>
</dbReference>
<dbReference type="InterPro" id="IPR027910">
    <property type="entry name" value="YdiL_sf"/>
</dbReference>
<evidence type="ECO:0008006" key="2">
    <source>
        <dbReference type="Google" id="ProtNLM"/>
    </source>
</evidence>
<dbReference type="InterPro" id="IPR001387">
    <property type="entry name" value="Cro/C1-type_HTH"/>
</dbReference>
<proteinExistence type="predicted"/>
<dbReference type="Gene3D" id="1.10.3100.10">
    <property type="entry name" value="Putative cytoplasmic protein"/>
    <property type="match status" value="1"/>
</dbReference>
<dbReference type="GO" id="GO:0003677">
    <property type="term" value="F:DNA binding"/>
    <property type="evidence" value="ECO:0007669"/>
    <property type="project" value="InterPro"/>
</dbReference>
<dbReference type="AlphaFoldDB" id="A0A499VQN6"/>
<dbReference type="SUPFAM" id="SSF47413">
    <property type="entry name" value="lambda repressor-like DNA-binding domains"/>
    <property type="match status" value="1"/>
</dbReference>
<accession>A0A499VQN6</accession>
<sequence length="166" mass="17816">MTAGARAVRPYAGALPLRKDAMTQNRNVDGVPEGRGMTPAEFRVVREFLGLTGGWLAEHVGVSPNTVERWEQGEERIPAAVRGALGDLGRLTGEFVAEVVNSLVDLPEPGIVTYRDDAEYHAAHPESGYPAAWHRAVVARVAQEIPGLSIAYASDVVSEDVKVSAE</sequence>
<dbReference type="EMBL" id="AP019621">
    <property type="protein sequence ID" value="BBJ48687.1"/>
    <property type="molecule type" value="Genomic_DNA"/>
</dbReference>
<dbReference type="InterPro" id="IPR010982">
    <property type="entry name" value="Lambda_DNA-bd_dom_sf"/>
</dbReference>